<feature type="binding site" evidence="13">
    <location>
        <position position="190"/>
    </location>
    <ligand>
        <name>NAD(+)</name>
        <dbReference type="ChEBI" id="CHEBI:57540"/>
    </ligand>
</feature>
<dbReference type="NCBIfam" id="TIGR00575">
    <property type="entry name" value="dnlj"/>
    <property type="match status" value="1"/>
</dbReference>
<dbReference type="FunFam" id="3.40.50.10190:FF:000054">
    <property type="entry name" value="DNA ligase"/>
    <property type="match status" value="1"/>
</dbReference>
<evidence type="ECO:0000256" key="4">
    <source>
        <dbReference type="ARBA" id="ARBA00022705"/>
    </source>
</evidence>
<feature type="binding site" evidence="13">
    <location>
        <position position="452"/>
    </location>
    <ligand>
        <name>Zn(2+)</name>
        <dbReference type="ChEBI" id="CHEBI:29105"/>
    </ligand>
</feature>
<dbReference type="SMART" id="SM00532">
    <property type="entry name" value="LIGANc"/>
    <property type="match status" value="1"/>
</dbReference>
<feature type="compositionally biased region" description="Polar residues" evidence="15">
    <location>
        <begin position="1"/>
        <end position="13"/>
    </location>
</feature>
<feature type="binding site" evidence="13">
    <location>
        <position position="306"/>
    </location>
    <ligand>
        <name>NAD(+)</name>
        <dbReference type="ChEBI" id="CHEBI:57540"/>
    </ligand>
</feature>
<feature type="active site" description="N6-AMP-lysine intermediate" evidence="13">
    <location>
        <position position="132"/>
    </location>
</feature>
<feature type="domain" description="BRCT" evidence="16">
    <location>
        <begin position="679"/>
        <end position="749"/>
    </location>
</feature>
<protein>
    <recommendedName>
        <fullName evidence="2 13">DNA ligase</fullName>
        <ecNumber evidence="1 13">6.5.1.2</ecNumber>
    </recommendedName>
    <alternativeName>
        <fullName evidence="13">Polydeoxyribonucleotide synthase [NAD(+)]</fullName>
    </alternativeName>
</protein>
<keyword evidence="13" id="KW-0464">Manganese</keyword>
<evidence type="ECO:0000256" key="5">
    <source>
        <dbReference type="ARBA" id="ARBA00022723"/>
    </source>
</evidence>
<evidence type="ECO:0000259" key="16">
    <source>
        <dbReference type="PROSITE" id="PS50172"/>
    </source>
</evidence>
<dbReference type="InterPro" id="IPR013840">
    <property type="entry name" value="DNAligase_N"/>
</dbReference>
<feature type="binding site" evidence="13">
    <location>
        <position position="427"/>
    </location>
    <ligand>
        <name>Zn(2+)</name>
        <dbReference type="ChEBI" id="CHEBI:29105"/>
    </ligand>
</feature>
<dbReference type="InterPro" id="IPR012340">
    <property type="entry name" value="NA-bd_OB-fold"/>
</dbReference>
<evidence type="ECO:0000313" key="18">
    <source>
        <dbReference type="Proteomes" id="UP000273119"/>
    </source>
</evidence>
<dbReference type="GO" id="GO:0003911">
    <property type="term" value="F:DNA ligase (NAD+) activity"/>
    <property type="evidence" value="ECO:0007669"/>
    <property type="project" value="UniProtKB-UniRule"/>
</dbReference>
<dbReference type="Gene3D" id="1.10.150.20">
    <property type="entry name" value="5' to 3' exonuclease, C-terminal subdomain"/>
    <property type="match status" value="2"/>
</dbReference>
<dbReference type="Pfam" id="PF01653">
    <property type="entry name" value="DNA_ligase_aden"/>
    <property type="match status" value="1"/>
</dbReference>
<keyword evidence="10 13" id="KW-0234">DNA repair</keyword>
<dbReference type="FunFam" id="3.30.470.30:FF:000001">
    <property type="entry name" value="DNA ligase"/>
    <property type="match status" value="1"/>
</dbReference>
<dbReference type="SUPFAM" id="SSF52113">
    <property type="entry name" value="BRCT domain"/>
    <property type="match status" value="1"/>
</dbReference>
<dbReference type="Gene3D" id="1.10.287.610">
    <property type="entry name" value="Helix hairpin bin"/>
    <property type="match status" value="1"/>
</dbReference>
<dbReference type="Gene3D" id="6.20.10.30">
    <property type="match status" value="1"/>
</dbReference>
<dbReference type="InterPro" id="IPR013839">
    <property type="entry name" value="DNAligase_adenylation"/>
</dbReference>
<dbReference type="NCBIfam" id="NF005932">
    <property type="entry name" value="PRK07956.1"/>
    <property type="match status" value="1"/>
</dbReference>
<dbReference type="Gene3D" id="3.30.470.30">
    <property type="entry name" value="DNA ligase/mRNA capping enzyme"/>
    <property type="match status" value="1"/>
</dbReference>
<dbReference type="PROSITE" id="PS01056">
    <property type="entry name" value="DNA_LIGASE_N2"/>
    <property type="match status" value="1"/>
</dbReference>
<dbReference type="EMBL" id="QQXL01000003">
    <property type="protein sequence ID" value="RKW70692.1"/>
    <property type="molecule type" value="Genomic_DNA"/>
</dbReference>
<dbReference type="PROSITE" id="PS50172">
    <property type="entry name" value="BRCT"/>
    <property type="match status" value="1"/>
</dbReference>
<keyword evidence="9 13" id="KW-0520">NAD</keyword>
<dbReference type="GO" id="GO:0006260">
    <property type="term" value="P:DNA replication"/>
    <property type="evidence" value="ECO:0007669"/>
    <property type="project" value="UniProtKB-KW"/>
</dbReference>
<organism evidence="17 18">
    <name type="scientific">Galactobacter caseinivorans</name>
    <dbReference type="NCBI Taxonomy" id="2676123"/>
    <lineage>
        <taxon>Bacteria</taxon>
        <taxon>Bacillati</taxon>
        <taxon>Actinomycetota</taxon>
        <taxon>Actinomycetes</taxon>
        <taxon>Micrococcales</taxon>
        <taxon>Micrococcaceae</taxon>
        <taxon>Galactobacter</taxon>
    </lineage>
</organism>
<evidence type="ECO:0000256" key="15">
    <source>
        <dbReference type="SAM" id="MobiDB-lite"/>
    </source>
</evidence>
<dbReference type="SUPFAM" id="SSF47781">
    <property type="entry name" value="RuvA domain 2-like"/>
    <property type="match status" value="2"/>
</dbReference>
<dbReference type="PROSITE" id="PS01055">
    <property type="entry name" value="DNA_LIGASE_N1"/>
    <property type="match status" value="1"/>
</dbReference>
<dbReference type="SUPFAM" id="SSF56091">
    <property type="entry name" value="DNA ligase/mRNA capping enzyme, catalytic domain"/>
    <property type="match status" value="1"/>
</dbReference>
<dbReference type="InterPro" id="IPR004150">
    <property type="entry name" value="NAD_DNA_ligase_OB"/>
</dbReference>
<evidence type="ECO:0000256" key="14">
    <source>
        <dbReference type="RuleBase" id="RU000618"/>
    </source>
</evidence>
<dbReference type="Pfam" id="PF03119">
    <property type="entry name" value="DNA_ligase_ZBD"/>
    <property type="match status" value="1"/>
</dbReference>
<evidence type="ECO:0000256" key="2">
    <source>
        <dbReference type="ARBA" id="ARBA00013308"/>
    </source>
</evidence>
<evidence type="ECO:0000256" key="3">
    <source>
        <dbReference type="ARBA" id="ARBA00022598"/>
    </source>
</evidence>
<dbReference type="Pfam" id="PF03120">
    <property type="entry name" value="OB_DNA_ligase"/>
    <property type="match status" value="1"/>
</dbReference>
<dbReference type="AlphaFoldDB" id="A0A496PJL4"/>
<feature type="binding site" evidence="13">
    <location>
        <position position="130"/>
    </location>
    <ligand>
        <name>NAD(+)</name>
        <dbReference type="ChEBI" id="CHEBI:57540"/>
    </ligand>
</feature>
<feature type="region of interest" description="Disordered" evidence="15">
    <location>
        <begin position="1"/>
        <end position="24"/>
    </location>
</feature>
<dbReference type="CDD" id="cd00114">
    <property type="entry name" value="LIGANc"/>
    <property type="match status" value="1"/>
</dbReference>
<comment type="caution">
    <text evidence="17">The sequence shown here is derived from an EMBL/GenBank/DDBJ whole genome shotgun (WGS) entry which is preliminary data.</text>
</comment>
<evidence type="ECO:0000313" key="17">
    <source>
        <dbReference type="EMBL" id="RKW70692.1"/>
    </source>
</evidence>
<evidence type="ECO:0000256" key="12">
    <source>
        <dbReference type="ARBA" id="ARBA00060881"/>
    </source>
</evidence>
<comment type="function">
    <text evidence="13">DNA ligase that catalyzes the formation of phosphodiester linkages between 5'-phosphoryl and 3'-hydroxyl groups in double-stranded DNA using NAD as a coenzyme and as the energy source for the reaction. It is essential for DNA replication and repair of damaged DNA.</text>
</comment>
<dbReference type="GO" id="GO:0006281">
    <property type="term" value="P:DNA repair"/>
    <property type="evidence" value="ECO:0007669"/>
    <property type="project" value="UniProtKB-KW"/>
</dbReference>
<dbReference type="FunFam" id="2.40.50.140:FF:000012">
    <property type="entry name" value="DNA ligase"/>
    <property type="match status" value="1"/>
</dbReference>
<evidence type="ECO:0000256" key="6">
    <source>
        <dbReference type="ARBA" id="ARBA00022763"/>
    </source>
</evidence>
<dbReference type="Gene3D" id="3.40.50.10190">
    <property type="entry name" value="BRCT domain"/>
    <property type="match status" value="1"/>
</dbReference>
<dbReference type="InterPro" id="IPR001357">
    <property type="entry name" value="BRCT_dom"/>
</dbReference>
<keyword evidence="8 13" id="KW-0460">Magnesium</keyword>
<feature type="binding site" evidence="13">
    <location>
        <position position="430"/>
    </location>
    <ligand>
        <name>Zn(2+)</name>
        <dbReference type="ChEBI" id="CHEBI:29105"/>
    </ligand>
</feature>
<dbReference type="InterPro" id="IPR004149">
    <property type="entry name" value="Znf_DNAligase_C4"/>
</dbReference>
<dbReference type="InterPro" id="IPR036420">
    <property type="entry name" value="BRCT_dom_sf"/>
</dbReference>
<dbReference type="RefSeq" id="WP_121484717.1">
    <property type="nucleotide sequence ID" value="NZ_QQXL01000003.1"/>
</dbReference>
<dbReference type="GO" id="GO:0005829">
    <property type="term" value="C:cytosol"/>
    <property type="evidence" value="ECO:0007669"/>
    <property type="project" value="TreeGrafter"/>
</dbReference>
<dbReference type="Proteomes" id="UP000273119">
    <property type="component" value="Unassembled WGS sequence"/>
</dbReference>
<dbReference type="InterPro" id="IPR010994">
    <property type="entry name" value="RuvA_2-like"/>
</dbReference>
<dbReference type="HAMAP" id="MF_01588">
    <property type="entry name" value="DNA_ligase_A"/>
    <property type="match status" value="1"/>
</dbReference>
<evidence type="ECO:0000256" key="13">
    <source>
        <dbReference type="HAMAP-Rule" id="MF_01588"/>
    </source>
</evidence>
<comment type="cofactor">
    <cofactor evidence="13">
        <name>Mg(2+)</name>
        <dbReference type="ChEBI" id="CHEBI:18420"/>
    </cofactor>
    <cofactor evidence="13">
        <name>Mn(2+)</name>
        <dbReference type="ChEBI" id="CHEBI:29035"/>
    </cofactor>
</comment>
<feature type="binding site" evidence="13">
    <location>
        <begin position="95"/>
        <end position="96"/>
    </location>
    <ligand>
        <name>NAD(+)</name>
        <dbReference type="ChEBI" id="CHEBI:57540"/>
    </ligand>
</feature>
<dbReference type="InterPro" id="IPR033136">
    <property type="entry name" value="DNA_ligase_CS"/>
</dbReference>
<proteinExistence type="inferred from homology"/>
<dbReference type="GO" id="GO:0046872">
    <property type="term" value="F:metal ion binding"/>
    <property type="evidence" value="ECO:0007669"/>
    <property type="project" value="UniProtKB-KW"/>
</dbReference>
<dbReference type="Pfam" id="PF00533">
    <property type="entry name" value="BRCT"/>
    <property type="match status" value="1"/>
</dbReference>
<keyword evidence="4 13" id="KW-0235">DNA replication</keyword>
<feature type="region of interest" description="Disordered" evidence="15">
    <location>
        <begin position="763"/>
        <end position="786"/>
    </location>
</feature>
<accession>A0A496PJL4</accession>
<dbReference type="Pfam" id="PF12826">
    <property type="entry name" value="HHH_2"/>
    <property type="match status" value="1"/>
</dbReference>
<dbReference type="PIRSF" id="PIRSF001604">
    <property type="entry name" value="LigA"/>
    <property type="match status" value="1"/>
</dbReference>
<evidence type="ECO:0000256" key="1">
    <source>
        <dbReference type="ARBA" id="ARBA00012722"/>
    </source>
</evidence>
<dbReference type="InterPro" id="IPR001679">
    <property type="entry name" value="DNA_ligase"/>
</dbReference>
<feature type="binding site" evidence="13">
    <location>
        <position position="153"/>
    </location>
    <ligand>
        <name>NAD(+)</name>
        <dbReference type="ChEBI" id="CHEBI:57540"/>
    </ligand>
</feature>
<comment type="catalytic activity">
    <reaction evidence="11 13 14">
        <text>NAD(+) + (deoxyribonucleotide)n-3'-hydroxyl + 5'-phospho-(deoxyribonucleotide)m = (deoxyribonucleotide)n+m + AMP + beta-nicotinamide D-nucleotide.</text>
        <dbReference type="EC" id="6.5.1.2"/>
    </reaction>
</comment>
<name>A0A496PJL4_9MICC</name>
<dbReference type="SUPFAM" id="SSF50249">
    <property type="entry name" value="Nucleic acid-binding proteins"/>
    <property type="match status" value="1"/>
</dbReference>
<sequence length="786" mass="85078">MSENPIETPSDQVPSAAVRAHHAETAQRVREYRQAYYNEATSLVSDAEFDQLFGELERWEARYPALMTSDSPTQEVGGDVSAMFTPVKHPTRMYSLEDVFSLEELRAWVERATAQAGQITPNQPLRWLSEAKIDGLAINLIYRDGVLASAVTRGDGVTGEEVTANVLTIKEIPRRLSGSGWPAQLEVRGEVFIASKDFEAFNAKLRGEGKAELANPRNAAAGSLRQKDPAKTAERPLRMFAHGIGEREGLSAASQFETYQLMRDWGLPVSPYNVVLEGIDQILEYIAEKGQERHTLVHEIDGIVIKVDSFAIQRALGYTSRVPRWAVAYKFPPEEVHTELLDIRVNVGRTGRVTPYGVMEPVKVAGSTVEMATLHNQDVVKAKNVKIGDIVILRKAGDVIPEIVGPVLALREGREEQLRDFVMPTDCPSCGTALAPAKEGDIDLRCPNAEHCPAQLRQRVEHLASRGAFDIEALGSEAALALTVGHGPDPATLPGGLPEPAGPGPLTTEADVFELLDPESSVSAALEEVKVWREKRRKNPETQISEGTGVWELLPYFWTKPTAKKPSVPSANTVKLHQQVGKAMDAELWRVLVALSIRHVGPTASRALATRFGSMDALRQAIEAEGAVQRLSEIDGVGSTIAESVVGWFGVQWHRNIVDRWQAAWAAQDKSMADERDEQMASTLEGLTIVVTGTLPTFSRDEAKEAIIVRGGKASGSVSKKTSFVVAGEAAGSKLDKAEQLGVPVLDEDGFRLLLEGGAAAVAAPGPDADADADGDADATKDGAGE</sequence>
<keyword evidence="18" id="KW-1185">Reference proteome</keyword>
<comment type="similarity">
    <text evidence="12 13">Belongs to the NAD-dependent DNA ligase family. LigA subfamily.</text>
</comment>
<feature type="binding site" evidence="13">
    <location>
        <begin position="46"/>
        <end position="50"/>
    </location>
    <ligand>
        <name>NAD(+)</name>
        <dbReference type="ChEBI" id="CHEBI:57540"/>
    </ligand>
</feature>
<evidence type="ECO:0000256" key="8">
    <source>
        <dbReference type="ARBA" id="ARBA00022842"/>
    </source>
</evidence>
<keyword evidence="6 13" id="KW-0227">DNA damage</keyword>
<evidence type="ECO:0000256" key="9">
    <source>
        <dbReference type="ARBA" id="ARBA00023027"/>
    </source>
</evidence>
<evidence type="ECO:0000256" key="11">
    <source>
        <dbReference type="ARBA" id="ARBA00034005"/>
    </source>
</evidence>
<dbReference type="PANTHER" id="PTHR23389">
    <property type="entry name" value="CHROMOSOME TRANSMISSION FIDELITY FACTOR 18"/>
    <property type="match status" value="1"/>
</dbReference>
<reference evidence="17 18" key="1">
    <citation type="submission" date="2018-07" db="EMBL/GenBank/DDBJ databases">
        <title>Arthrobacter sp. nov., isolated from raw cow's milk with high bacterial count.</title>
        <authorList>
            <person name="Hahne J."/>
            <person name="Isele D."/>
            <person name="Lipski A."/>
        </authorList>
    </citation>
    <scope>NUCLEOTIDE SEQUENCE [LARGE SCALE GENOMIC DNA]</scope>
    <source>
        <strain evidence="17 18">JZ R-183</strain>
    </source>
</reference>
<evidence type="ECO:0000256" key="10">
    <source>
        <dbReference type="ARBA" id="ARBA00023204"/>
    </source>
</evidence>
<keyword evidence="7 13" id="KW-0862">Zinc</keyword>
<keyword evidence="5 13" id="KW-0479">Metal-binding</keyword>
<feature type="binding site" evidence="13">
    <location>
        <position position="446"/>
    </location>
    <ligand>
        <name>Zn(2+)</name>
        <dbReference type="ChEBI" id="CHEBI:29105"/>
    </ligand>
</feature>
<dbReference type="InterPro" id="IPR018239">
    <property type="entry name" value="DNA_ligase_AS"/>
</dbReference>
<feature type="binding site" evidence="13">
    <location>
        <position position="330"/>
    </location>
    <ligand>
        <name>NAD(+)</name>
        <dbReference type="ChEBI" id="CHEBI:57540"/>
    </ligand>
</feature>
<dbReference type="InterPro" id="IPR041663">
    <property type="entry name" value="DisA/LigA_HHH"/>
</dbReference>
<evidence type="ECO:0000256" key="7">
    <source>
        <dbReference type="ARBA" id="ARBA00022833"/>
    </source>
</evidence>
<dbReference type="SMART" id="SM00292">
    <property type="entry name" value="BRCT"/>
    <property type="match status" value="1"/>
</dbReference>
<dbReference type="Gene3D" id="2.40.50.140">
    <property type="entry name" value="Nucleic acid-binding proteins"/>
    <property type="match status" value="1"/>
</dbReference>
<keyword evidence="3 13" id="KW-0436">Ligase</keyword>
<gene>
    <name evidence="13" type="primary">ligA</name>
    <name evidence="17" type="ORF">DWQ67_06155</name>
</gene>
<dbReference type="PANTHER" id="PTHR23389:SF9">
    <property type="entry name" value="DNA LIGASE"/>
    <property type="match status" value="1"/>
</dbReference>
<dbReference type="EC" id="6.5.1.2" evidence="1 13"/>